<evidence type="ECO:0000259" key="1">
    <source>
        <dbReference type="Pfam" id="PF10074"/>
    </source>
</evidence>
<evidence type="ECO:0000313" key="2">
    <source>
        <dbReference type="EMBL" id="SDD06922.1"/>
    </source>
</evidence>
<proteinExistence type="predicted"/>
<name>A0A1G6RQK0_9BRAD</name>
<organism evidence="2 3">
    <name type="scientific">Bradyrhizobium brasilense</name>
    <dbReference type="NCBI Taxonomy" id="1419277"/>
    <lineage>
        <taxon>Bacteria</taxon>
        <taxon>Pseudomonadati</taxon>
        <taxon>Pseudomonadota</taxon>
        <taxon>Alphaproteobacteria</taxon>
        <taxon>Hyphomicrobiales</taxon>
        <taxon>Nitrobacteraceae</taxon>
        <taxon>Bradyrhizobium</taxon>
    </lineage>
</organism>
<protein>
    <submittedName>
        <fullName evidence="2">Uncharacterized conserved protein</fullName>
    </submittedName>
</protein>
<dbReference type="AlphaFoldDB" id="A0A1G6RQK0"/>
<dbReference type="RefSeq" id="WP_092081951.1">
    <property type="nucleotide sequence ID" value="NZ_FMZW01000007.1"/>
</dbReference>
<evidence type="ECO:0000313" key="3">
    <source>
        <dbReference type="Proteomes" id="UP000199245"/>
    </source>
</evidence>
<accession>A0A1G6RQK0</accession>
<sequence length="86" mass="9841">MIDPFEDTAPSGAELTAYDRTHVKLYMRLLDAAADGADWREAVQVLFGIDPEREPERARHVHDSHLARARWMAHSGYRRLLRGSPN</sequence>
<dbReference type="Proteomes" id="UP000199245">
    <property type="component" value="Unassembled WGS sequence"/>
</dbReference>
<feature type="domain" description="T6SS Transcription factor RovC-like DNA binding" evidence="1">
    <location>
        <begin position="10"/>
        <end position="82"/>
    </location>
</feature>
<dbReference type="Pfam" id="PF10074">
    <property type="entry name" value="RovC_DNA-bd"/>
    <property type="match status" value="1"/>
</dbReference>
<reference evidence="2 3" key="1">
    <citation type="submission" date="2016-10" db="EMBL/GenBank/DDBJ databases">
        <authorList>
            <person name="de Groot N.N."/>
        </authorList>
    </citation>
    <scope>NUCLEOTIDE SEQUENCE [LARGE SCALE GENOMIC DNA]</scope>
    <source>
        <strain evidence="2 3">R5</strain>
    </source>
</reference>
<dbReference type="InterPro" id="IPR018754">
    <property type="entry name" value="RovC-like_DNA-bd"/>
</dbReference>
<dbReference type="EMBL" id="FMZW01000007">
    <property type="protein sequence ID" value="SDD06922.1"/>
    <property type="molecule type" value="Genomic_DNA"/>
</dbReference>
<gene>
    <name evidence="2" type="ORF">SAMN05216337_100790</name>
</gene>